<feature type="transmembrane region" description="Helical" evidence="2">
    <location>
        <begin position="7"/>
        <end position="28"/>
    </location>
</feature>
<keyword evidence="2" id="KW-0472">Membrane</keyword>
<feature type="transmembrane region" description="Helical" evidence="2">
    <location>
        <begin position="178"/>
        <end position="204"/>
    </location>
</feature>
<evidence type="ECO:0000313" key="4">
    <source>
        <dbReference type="Proteomes" id="UP000469558"/>
    </source>
</evidence>
<organism evidence="3 4">
    <name type="scientific">Lachnellula suecica</name>
    <dbReference type="NCBI Taxonomy" id="602035"/>
    <lineage>
        <taxon>Eukaryota</taxon>
        <taxon>Fungi</taxon>
        <taxon>Dikarya</taxon>
        <taxon>Ascomycota</taxon>
        <taxon>Pezizomycotina</taxon>
        <taxon>Leotiomycetes</taxon>
        <taxon>Helotiales</taxon>
        <taxon>Lachnaceae</taxon>
        <taxon>Lachnellula</taxon>
    </lineage>
</organism>
<feature type="transmembrane region" description="Helical" evidence="2">
    <location>
        <begin position="40"/>
        <end position="63"/>
    </location>
</feature>
<gene>
    <name evidence="3" type="ORF">LSUE1_G007220</name>
</gene>
<evidence type="ECO:0008006" key="5">
    <source>
        <dbReference type="Google" id="ProtNLM"/>
    </source>
</evidence>
<dbReference type="AlphaFoldDB" id="A0A8T9CAY7"/>
<reference evidence="3 4" key="1">
    <citation type="submission" date="2018-05" db="EMBL/GenBank/DDBJ databases">
        <title>Genome sequencing and assembly of the regulated plant pathogen Lachnellula willkommii and related sister species for the development of diagnostic species identification markers.</title>
        <authorList>
            <person name="Giroux E."/>
            <person name="Bilodeau G."/>
        </authorList>
    </citation>
    <scope>NUCLEOTIDE SEQUENCE [LARGE SCALE GENOMIC DNA]</scope>
    <source>
        <strain evidence="3 4">CBS 268.59</strain>
    </source>
</reference>
<dbReference type="Proteomes" id="UP000469558">
    <property type="component" value="Unassembled WGS sequence"/>
</dbReference>
<name>A0A8T9CAY7_9HELO</name>
<keyword evidence="4" id="KW-1185">Reference proteome</keyword>
<feature type="transmembrane region" description="Helical" evidence="2">
    <location>
        <begin position="75"/>
        <end position="97"/>
    </location>
</feature>
<evidence type="ECO:0000256" key="1">
    <source>
        <dbReference type="SAM" id="MobiDB-lite"/>
    </source>
</evidence>
<dbReference type="OrthoDB" id="71600at2759"/>
<keyword evidence="2" id="KW-0812">Transmembrane</keyword>
<protein>
    <recommendedName>
        <fullName evidence="5">Tetraspanin</fullName>
    </recommendedName>
</protein>
<dbReference type="GO" id="GO:0016020">
    <property type="term" value="C:membrane"/>
    <property type="evidence" value="ECO:0007669"/>
    <property type="project" value="InterPro"/>
</dbReference>
<keyword evidence="2" id="KW-1133">Transmembrane helix</keyword>
<evidence type="ECO:0000313" key="3">
    <source>
        <dbReference type="EMBL" id="TVY78436.1"/>
    </source>
</evidence>
<accession>A0A8T9CAY7</accession>
<dbReference type="InterPro" id="IPR008952">
    <property type="entry name" value="Tetraspanin_EC2_sf"/>
</dbReference>
<feature type="region of interest" description="Disordered" evidence="1">
    <location>
        <begin position="208"/>
        <end position="287"/>
    </location>
</feature>
<proteinExistence type="predicted"/>
<evidence type="ECO:0000256" key="2">
    <source>
        <dbReference type="SAM" id="Phobius"/>
    </source>
</evidence>
<comment type="caution">
    <text evidence="3">The sequence shown here is derived from an EMBL/GenBank/DDBJ whole genome shotgun (WGS) entry which is preliminary data.</text>
</comment>
<dbReference type="SUPFAM" id="SSF48652">
    <property type="entry name" value="Tetraspanin"/>
    <property type="match status" value="1"/>
</dbReference>
<dbReference type="EMBL" id="QGMK01000764">
    <property type="protein sequence ID" value="TVY78436.1"/>
    <property type="molecule type" value="Genomic_DNA"/>
</dbReference>
<sequence length="287" mass="31253">MPQWTRVFLWTGPLLLLLLTAIAGYAYSQIRYLSLPIPQALALFTVVLPIITGISTQGVSGLIQRSSKSEQYQLTIPLLAVLGFQLMYETIIATLALTKIIPPSALSCDLNSKWQSLFQTKNIRAISAIQDSLQCCGFNSVKDRSFPFGQPSTCAKDYGRSQSCAGKWRRAEQVNAGLLLLVAVVVFMLKLGSVLTLLTSASWTHSRSRPSFKRIGDSSGDNEEEEHNSSTARLLESGDVAEPYRDDPEATGAASNGNEDHSPAVLPSALGEARNEWADDEQSGRNS</sequence>